<accession>A0AAD6ZBE1</accession>
<keyword evidence="2" id="KW-1185">Reference proteome</keyword>
<organism evidence="1 2">
    <name type="scientific">Mycena albidolilacea</name>
    <dbReference type="NCBI Taxonomy" id="1033008"/>
    <lineage>
        <taxon>Eukaryota</taxon>
        <taxon>Fungi</taxon>
        <taxon>Dikarya</taxon>
        <taxon>Basidiomycota</taxon>
        <taxon>Agaricomycotina</taxon>
        <taxon>Agaricomycetes</taxon>
        <taxon>Agaricomycetidae</taxon>
        <taxon>Agaricales</taxon>
        <taxon>Marasmiineae</taxon>
        <taxon>Mycenaceae</taxon>
        <taxon>Mycena</taxon>
    </lineage>
</organism>
<evidence type="ECO:0000313" key="1">
    <source>
        <dbReference type="EMBL" id="KAJ7314741.1"/>
    </source>
</evidence>
<dbReference type="Proteomes" id="UP001218218">
    <property type="component" value="Unassembled WGS sequence"/>
</dbReference>
<protein>
    <recommendedName>
        <fullName evidence="3">Reverse transcriptase zinc-binding domain-containing protein</fullName>
    </recommendedName>
</protein>
<comment type="caution">
    <text evidence="1">The sequence shown here is derived from an EMBL/GenBank/DDBJ whole genome shotgun (WGS) entry which is preliminary data.</text>
</comment>
<gene>
    <name evidence="1" type="ORF">DFH08DRAFT_716260</name>
</gene>
<sequence>MRIPASSVVYARLWTSPIHARISQLRSHHAPLAKHLHRLNKLPSPNCPCCGQHDETVEHFLHFCAAHEHARRQLRASSRLAAHSKHLLSDPELLPHLFRYIQNTRRFHFVFGDFKQLEKPTK</sequence>
<reference evidence="1" key="1">
    <citation type="submission" date="2023-03" db="EMBL/GenBank/DDBJ databases">
        <title>Massive genome expansion in bonnet fungi (Mycena s.s.) driven by repeated elements and novel gene families across ecological guilds.</title>
        <authorList>
            <consortium name="Lawrence Berkeley National Laboratory"/>
            <person name="Harder C.B."/>
            <person name="Miyauchi S."/>
            <person name="Viragh M."/>
            <person name="Kuo A."/>
            <person name="Thoen E."/>
            <person name="Andreopoulos B."/>
            <person name="Lu D."/>
            <person name="Skrede I."/>
            <person name="Drula E."/>
            <person name="Henrissat B."/>
            <person name="Morin E."/>
            <person name="Kohler A."/>
            <person name="Barry K."/>
            <person name="LaButti K."/>
            <person name="Morin E."/>
            <person name="Salamov A."/>
            <person name="Lipzen A."/>
            <person name="Mereny Z."/>
            <person name="Hegedus B."/>
            <person name="Baldrian P."/>
            <person name="Stursova M."/>
            <person name="Weitz H."/>
            <person name="Taylor A."/>
            <person name="Grigoriev I.V."/>
            <person name="Nagy L.G."/>
            <person name="Martin F."/>
            <person name="Kauserud H."/>
        </authorList>
    </citation>
    <scope>NUCLEOTIDE SEQUENCE</scope>
    <source>
        <strain evidence="1">CBHHK002</strain>
    </source>
</reference>
<evidence type="ECO:0008006" key="3">
    <source>
        <dbReference type="Google" id="ProtNLM"/>
    </source>
</evidence>
<evidence type="ECO:0000313" key="2">
    <source>
        <dbReference type="Proteomes" id="UP001218218"/>
    </source>
</evidence>
<name>A0AAD6ZBE1_9AGAR</name>
<proteinExistence type="predicted"/>
<dbReference type="EMBL" id="JARIHO010000065">
    <property type="protein sequence ID" value="KAJ7314741.1"/>
    <property type="molecule type" value="Genomic_DNA"/>
</dbReference>
<dbReference type="AlphaFoldDB" id="A0AAD6ZBE1"/>